<proteinExistence type="inferred from homology"/>
<dbReference type="NCBIfam" id="TIGR00447">
    <property type="entry name" value="pth"/>
    <property type="match status" value="1"/>
</dbReference>
<keyword evidence="3 8" id="KW-0378">Hydrolase</keyword>
<organism evidence="11 12">
    <name type="scientific">Gloeomargarita lithophora Alchichica-D10</name>
    <dbReference type="NCBI Taxonomy" id="1188229"/>
    <lineage>
        <taxon>Bacteria</taxon>
        <taxon>Bacillati</taxon>
        <taxon>Cyanobacteriota</taxon>
        <taxon>Cyanophyceae</taxon>
        <taxon>Gloeomargaritales</taxon>
        <taxon>Gloeomargaritaceae</taxon>
        <taxon>Gloeomargarita</taxon>
    </lineage>
</organism>
<comment type="subunit">
    <text evidence="8">Monomer.</text>
</comment>
<evidence type="ECO:0000313" key="12">
    <source>
        <dbReference type="Proteomes" id="UP000180235"/>
    </source>
</evidence>
<dbReference type="CDD" id="cd00462">
    <property type="entry name" value="PTH"/>
    <property type="match status" value="1"/>
</dbReference>
<comment type="function">
    <text evidence="8">Hydrolyzes ribosome-free peptidyl-tRNAs (with 1 or more amino acids incorporated), which drop off the ribosome during protein synthesis, or as a result of ribosome stalling.</text>
</comment>
<dbReference type="InterPro" id="IPR036416">
    <property type="entry name" value="Pept_tRNA_hydro_sf"/>
</dbReference>
<dbReference type="PANTHER" id="PTHR17224">
    <property type="entry name" value="PEPTIDYL-TRNA HYDROLASE"/>
    <property type="match status" value="1"/>
</dbReference>
<comment type="subcellular location">
    <subcellularLocation>
        <location evidence="8">Cytoplasm</location>
    </subcellularLocation>
</comment>
<dbReference type="PROSITE" id="PS01195">
    <property type="entry name" value="PEPT_TRNA_HYDROL_1"/>
    <property type="match status" value="1"/>
</dbReference>
<feature type="binding site" evidence="8">
    <location>
        <position position="112"/>
    </location>
    <ligand>
        <name>tRNA</name>
        <dbReference type="ChEBI" id="CHEBI:17843"/>
    </ligand>
</feature>
<dbReference type="InterPro" id="IPR001328">
    <property type="entry name" value="Pept_tRNA_hydro"/>
</dbReference>
<feature type="binding site" evidence="8">
    <location>
        <position position="66"/>
    </location>
    <ligand>
        <name>tRNA</name>
        <dbReference type="ChEBI" id="CHEBI:17843"/>
    </ligand>
</feature>
<dbReference type="PROSITE" id="PS01196">
    <property type="entry name" value="PEPT_TRNA_HYDROL_2"/>
    <property type="match status" value="1"/>
</dbReference>
<feature type="active site" description="Proton acceptor" evidence="8">
    <location>
        <position position="22"/>
    </location>
</feature>
<sequence>MSPFQLIVGLGNPGSKYESTRHNVGFMAVDNLAKKWGISGQEKSKLHGWVAQGKELVLLKPNTYMNDSGRAVQAVRHWFKIMPRHVLVIYDDLDLPFGKLRLRKSGSAGGHNGMKSIIQHLGTQEFPRLRIGIGRPEMADSAHYVLEAFSEPEKEQLSQILTQAIQVIELGIKQGLDQAMNRCNAWSLT</sequence>
<feature type="site" description="Discriminates between blocked and unblocked aminoacyl-tRNA" evidence="8">
    <location>
        <position position="12"/>
    </location>
</feature>
<dbReference type="KEGG" id="glt:GlitD10_1792"/>
<dbReference type="Proteomes" id="UP000180235">
    <property type="component" value="Chromosome"/>
</dbReference>
<protein>
    <recommendedName>
        <fullName evidence="7 8">Peptidyl-tRNA hydrolase</fullName>
        <shortName evidence="8">Pth</shortName>
        <ecNumber evidence="1 8">3.1.1.29</ecNumber>
    </recommendedName>
</protein>
<dbReference type="InterPro" id="IPR018171">
    <property type="entry name" value="Pept_tRNA_hydro_CS"/>
</dbReference>
<evidence type="ECO:0000256" key="7">
    <source>
        <dbReference type="ARBA" id="ARBA00050038"/>
    </source>
</evidence>
<dbReference type="Pfam" id="PF01195">
    <property type="entry name" value="Pept_tRNA_hydro"/>
    <property type="match status" value="1"/>
</dbReference>
<comment type="function">
    <text evidence="8">Catalyzes the release of premature peptidyl moieties from peptidyl-tRNA molecules trapped in stalled 50S ribosomal subunits, and thus maintains levels of free tRNAs and 50S ribosomes.</text>
</comment>
<comment type="catalytic activity">
    <reaction evidence="6 8 9">
        <text>an N-acyl-L-alpha-aminoacyl-tRNA + H2O = an N-acyl-L-amino acid + a tRNA + H(+)</text>
        <dbReference type="Rhea" id="RHEA:54448"/>
        <dbReference type="Rhea" id="RHEA-COMP:10123"/>
        <dbReference type="Rhea" id="RHEA-COMP:13883"/>
        <dbReference type="ChEBI" id="CHEBI:15377"/>
        <dbReference type="ChEBI" id="CHEBI:15378"/>
        <dbReference type="ChEBI" id="CHEBI:59874"/>
        <dbReference type="ChEBI" id="CHEBI:78442"/>
        <dbReference type="ChEBI" id="CHEBI:138191"/>
        <dbReference type="EC" id="3.1.1.29"/>
    </reaction>
</comment>
<feature type="site" description="Stabilizes the basic form of H active site to accept a proton" evidence="8">
    <location>
        <position position="91"/>
    </location>
</feature>
<gene>
    <name evidence="8 11" type="primary">pth</name>
    <name evidence="11" type="ORF">GlitD10_1792</name>
</gene>
<reference evidence="11 12" key="1">
    <citation type="submission" date="2016-10" db="EMBL/GenBank/DDBJ databases">
        <title>Description of Gloeomargarita lithophora gen. nov., sp. nov., a thylakoid-bearing basal-branching cyanobacterium with intracellular carbonates, and proposal for Gloeomargaritales ord. nov.</title>
        <authorList>
            <person name="Moreira D."/>
            <person name="Tavera R."/>
            <person name="Benzerara K."/>
            <person name="Skouri-Panet F."/>
            <person name="Couradeau E."/>
            <person name="Gerard E."/>
            <person name="Loussert C."/>
            <person name="Novelo E."/>
            <person name="Zivanovic Y."/>
            <person name="Lopez-Garcia P."/>
        </authorList>
    </citation>
    <scope>NUCLEOTIDE SEQUENCE [LARGE SCALE GENOMIC DNA]</scope>
    <source>
        <strain evidence="11 12">D10</strain>
    </source>
</reference>
<evidence type="ECO:0000256" key="2">
    <source>
        <dbReference type="ARBA" id="ARBA00022555"/>
    </source>
</evidence>
<dbReference type="STRING" id="1188229.GlitD10_1792"/>
<accession>A0A1J0ADV0</accession>
<evidence type="ECO:0000256" key="4">
    <source>
        <dbReference type="ARBA" id="ARBA00022884"/>
    </source>
</evidence>
<dbReference type="EC" id="3.1.1.29" evidence="1 8"/>
<dbReference type="EMBL" id="CP017675">
    <property type="protein sequence ID" value="APB34118.1"/>
    <property type="molecule type" value="Genomic_DNA"/>
</dbReference>
<feature type="binding site" evidence="8">
    <location>
        <position position="64"/>
    </location>
    <ligand>
        <name>tRNA</name>
        <dbReference type="ChEBI" id="CHEBI:17843"/>
    </ligand>
</feature>
<dbReference type="GO" id="GO:0005737">
    <property type="term" value="C:cytoplasm"/>
    <property type="evidence" value="ECO:0007669"/>
    <property type="project" value="UniProtKB-SubCell"/>
</dbReference>
<evidence type="ECO:0000256" key="3">
    <source>
        <dbReference type="ARBA" id="ARBA00022801"/>
    </source>
</evidence>
<keyword evidence="12" id="KW-1185">Reference proteome</keyword>
<dbReference type="Gene3D" id="3.40.50.1470">
    <property type="entry name" value="Peptidyl-tRNA hydrolase"/>
    <property type="match status" value="1"/>
</dbReference>
<evidence type="ECO:0000256" key="6">
    <source>
        <dbReference type="ARBA" id="ARBA00048707"/>
    </source>
</evidence>
<evidence type="ECO:0000256" key="1">
    <source>
        <dbReference type="ARBA" id="ARBA00013260"/>
    </source>
</evidence>
<dbReference type="GO" id="GO:0000049">
    <property type="term" value="F:tRNA binding"/>
    <property type="evidence" value="ECO:0007669"/>
    <property type="project" value="UniProtKB-UniRule"/>
</dbReference>
<comment type="similarity">
    <text evidence="5 8 10">Belongs to the PTH family.</text>
</comment>
<evidence type="ECO:0000256" key="10">
    <source>
        <dbReference type="RuleBase" id="RU004320"/>
    </source>
</evidence>
<evidence type="ECO:0000256" key="8">
    <source>
        <dbReference type="HAMAP-Rule" id="MF_00083"/>
    </source>
</evidence>
<keyword evidence="2 8" id="KW-0820">tRNA-binding</keyword>
<keyword evidence="4 8" id="KW-0694">RNA-binding</keyword>
<evidence type="ECO:0000256" key="5">
    <source>
        <dbReference type="ARBA" id="ARBA00038063"/>
    </source>
</evidence>
<dbReference type="GO" id="GO:0004045">
    <property type="term" value="F:peptidyl-tRNA hydrolase activity"/>
    <property type="evidence" value="ECO:0007669"/>
    <property type="project" value="UniProtKB-UniRule"/>
</dbReference>
<dbReference type="AlphaFoldDB" id="A0A1J0ADV0"/>
<evidence type="ECO:0000256" key="9">
    <source>
        <dbReference type="RuleBase" id="RU000673"/>
    </source>
</evidence>
<dbReference type="FunFam" id="3.40.50.1470:FF:000001">
    <property type="entry name" value="Peptidyl-tRNA hydrolase"/>
    <property type="match status" value="1"/>
</dbReference>
<feature type="binding site" evidence="8">
    <location>
        <position position="17"/>
    </location>
    <ligand>
        <name>tRNA</name>
        <dbReference type="ChEBI" id="CHEBI:17843"/>
    </ligand>
</feature>
<dbReference type="RefSeq" id="WP_172819654.1">
    <property type="nucleotide sequence ID" value="NZ_CP017675.1"/>
</dbReference>
<dbReference type="HAMAP" id="MF_00083">
    <property type="entry name" value="Pept_tRNA_hydro_bact"/>
    <property type="match status" value="1"/>
</dbReference>
<dbReference type="PANTHER" id="PTHR17224:SF1">
    <property type="entry name" value="PEPTIDYL-TRNA HYDROLASE"/>
    <property type="match status" value="1"/>
</dbReference>
<evidence type="ECO:0000313" key="11">
    <source>
        <dbReference type="EMBL" id="APB34118.1"/>
    </source>
</evidence>
<dbReference type="SUPFAM" id="SSF53178">
    <property type="entry name" value="Peptidyl-tRNA hydrolase-like"/>
    <property type="match status" value="1"/>
</dbReference>
<dbReference type="GO" id="GO:0006515">
    <property type="term" value="P:protein quality control for misfolded or incompletely synthesized proteins"/>
    <property type="evidence" value="ECO:0007669"/>
    <property type="project" value="UniProtKB-UniRule"/>
</dbReference>
<keyword evidence="8" id="KW-0963">Cytoplasm</keyword>
<name>A0A1J0ADV0_9CYAN</name>
<dbReference type="GO" id="GO:0072344">
    <property type="term" value="P:rescue of stalled ribosome"/>
    <property type="evidence" value="ECO:0007669"/>
    <property type="project" value="UniProtKB-UniRule"/>
</dbReference>